<evidence type="ECO:0000256" key="1">
    <source>
        <dbReference type="ARBA" id="ARBA00006975"/>
    </source>
</evidence>
<evidence type="ECO:0000313" key="4">
    <source>
        <dbReference type="EMBL" id="KAK4535941.1"/>
    </source>
</evidence>
<evidence type="ECO:0000256" key="3">
    <source>
        <dbReference type="RuleBase" id="RU003479"/>
    </source>
</evidence>
<dbReference type="EMBL" id="JANCYW010000006">
    <property type="protein sequence ID" value="KAK4535941.1"/>
    <property type="molecule type" value="Genomic_DNA"/>
</dbReference>
<dbReference type="Proteomes" id="UP001301350">
    <property type="component" value="Unassembled WGS sequence"/>
</dbReference>
<name>A0AAV9IUW2_CYACA</name>
<dbReference type="InterPro" id="IPR018369">
    <property type="entry name" value="Chaprnonin_Cpn10_CS"/>
</dbReference>
<evidence type="ECO:0008006" key="6">
    <source>
        <dbReference type="Google" id="ProtNLM"/>
    </source>
</evidence>
<evidence type="ECO:0000313" key="5">
    <source>
        <dbReference type="Proteomes" id="UP001301350"/>
    </source>
</evidence>
<dbReference type="InterPro" id="IPR020818">
    <property type="entry name" value="Chaperonin_GroES"/>
</dbReference>
<accession>A0AAV9IUW2</accession>
<dbReference type="Pfam" id="PF00166">
    <property type="entry name" value="Cpn10"/>
    <property type="match status" value="1"/>
</dbReference>
<comment type="similarity">
    <text evidence="1 3">Belongs to the GroES chaperonin family.</text>
</comment>
<dbReference type="GO" id="GO:0046872">
    <property type="term" value="F:metal ion binding"/>
    <property type="evidence" value="ECO:0007669"/>
    <property type="project" value="TreeGrafter"/>
</dbReference>
<organism evidence="4 5">
    <name type="scientific">Cyanidium caldarium</name>
    <name type="common">Red alga</name>
    <dbReference type="NCBI Taxonomy" id="2771"/>
    <lineage>
        <taxon>Eukaryota</taxon>
        <taxon>Rhodophyta</taxon>
        <taxon>Bangiophyceae</taxon>
        <taxon>Cyanidiales</taxon>
        <taxon>Cyanidiaceae</taxon>
        <taxon>Cyanidium</taxon>
    </lineage>
</organism>
<gene>
    <name evidence="4" type="ORF">CDCA_CDCA06G1966</name>
</gene>
<dbReference type="SMART" id="SM00883">
    <property type="entry name" value="Cpn10"/>
    <property type="match status" value="1"/>
</dbReference>
<keyword evidence="5" id="KW-1185">Reference proteome</keyword>
<dbReference type="PANTHER" id="PTHR10772:SF0">
    <property type="entry name" value="10 KDA HEAT SHOCK PROTEIN, MITOCHONDRIAL"/>
    <property type="match status" value="1"/>
</dbReference>
<dbReference type="Gene3D" id="2.30.33.40">
    <property type="entry name" value="GroES chaperonin"/>
    <property type="match status" value="1"/>
</dbReference>
<dbReference type="GO" id="GO:0005739">
    <property type="term" value="C:mitochondrion"/>
    <property type="evidence" value="ECO:0007669"/>
    <property type="project" value="UniProtKB-ARBA"/>
</dbReference>
<sequence length="101" mass="10734">MSTPARRLLPLLDRILIEKIIPKKTTPGGVLLPESAASKGAVEGKVVAAGPGAYSRDGKLLPTSCKVGDTVLLPEYGGTQVKVDGKEFMIFRDDEILAKVE</sequence>
<reference evidence="4 5" key="1">
    <citation type="submission" date="2022-07" db="EMBL/GenBank/DDBJ databases">
        <title>Genome-wide signatures of adaptation to extreme environments.</title>
        <authorList>
            <person name="Cho C.H."/>
            <person name="Yoon H.S."/>
        </authorList>
    </citation>
    <scope>NUCLEOTIDE SEQUENCE [LARGE SCALE GENOMIC DNA]</scope>
    <source>
        <strain evidence="4 5">DBV 063 E5</strain>
    </source>
</reference>
<dbReference type="PROSITE" id="PS00681">
    <property type="entry name" value="CHAPERONINS_CPN10"/>
    <property type="match status" value="1"/>
</dbReference>
<dbReference type="FunFam" id="2.30.33.40:FF:000002">
    <property type="entry name" value="10 kDa chaperonin, mitochondrial"/>
    <property type="match status" value="1"/>
</dbReference>
<proteinExistence type="inferred from homology"/>
<dbReference type="GO" id="GO:0044183">
    <property type="term" value="F:protein folding chaperone"/>
    <property type="evidence" value="ECO:0007669"/>
    <property type="project" value="InterPro"/>
</dbReference>
<dbReference type="CDD" id="cd00320">
    <property type="entry name" value="cpn10"/>
    <property type="match status" value="1"/>
</dbReference>
<comment type="caution">
    <text evidence="4">The sequence shown here is derived from an EMBL/GenBank/DDBJ whole genome shotgun (WGS) entry which is preliminary data.</text>
</comment>
<dbReference type="GO" id="GO:0051082">
    <property type="term" value="F:unfolded protein binding"/>
    <property type="evidence" value="ECO:0007669"/>
    <property type="project" value="TreeGrafter"/>
</dbReference>
<dbReference type="PANTHER" id="PTHR10772">
    <property type="entry name" value="10 KDA HEAT SHOCK PROTEIN"/>
    <property type="match status" value="1"/>
</dbReference>
<protein>
    <recommendedName>
        <fullName evidence="6">10 kDa chaperonin</fullName>
    </recommendedName>
</protein>
<evidence type="ECO:0000256" key="2">
    <source>
        <dbReference type="ARBA" id="ARBA00023186"/>
    </source>
</evidence>
<dbReference type="AlphaFoldDB" id="A0AAV9IUW2"/>
<dbReference type="InterPro" id="IPR011032">
    <property type="entry name" value="GroES-like_sf"/>
</dbReference>
<dbReference type="GO" id="GO:0005524">
    <property type="term" value="F:ATP binding"/>
    <property type="evidence" value="ECO:0007669"/>
    <property type="project" value="InterPro"/>
</dbReference>
<dbReference type="GO" id="GO:0051087">
    <property type="term" value="F:protein-folding chaperone binding"/>
    <property type="evidence" value="ECO:0007669"/>
    <property type="project" value="TreeGrafter"/>
</dbReference>
<dbReference type="InterPro" id="IPR037124">
    <property type="entry name" value="Chaperonin_GroES_sf"/>
</dbReference>
<dbReference type="SUPFAM" id="SSF50129">
    <property type="entry name" value="GroES-like"/>
    <property type="match status" value="1"/>
</dbReference>
<dbReference type="PRINTS" id="PR00297">
    <property type="entry name" value="CHAPERONIN10"/>
</dbReference>
<keyword evidence="2 3" id="KW-0143">Chaperone</keyword>
<dbReference type="HAMAP" id="MF_00580">
    <property type="entry name" value="CH10"/>
    <property type="match status" value="1"/>
</dbReference>